<comment type="caution">
    <text evidence="1">The sequence shown here is derived from an EMBL/GenBank/DDBJ whole genome shotgun (WGS) entry which is preliminary data.</text>
</comment>
<dbReference type="EMBL" id="VLKH01000005">
    <property type="protein sequence ID" value="TWH79805.1"/>
    <property type="molecule type" value="Genomic_DNA"/>
</dbReference>
<gene>
    <name evidence="1" type="ORF">LY60_02124</name>
</gene>
<keyword evidence="2" id="KW-1185">Reference proteome</keyword>
<accession>A0A562JA96</accession>
<dbReference type="AlphaFoldDB" id="A0A562JA96"/>
<sequence length="97" mass="11724">MKAYDLINKVELEVTTKDLIDLMKEKNRQVDLILYEKKTDEDGYLTWDAEHWTTVDSKRFMRCYSLGDRQLRDYTSHNIYDLKNDFKPEEAKEIQIN</sequence>
<dbReference type="Proteomes" id="UP000315343">
    <property type="component" value="Unassembled WGS sequence"/>
</dbReference>
<name>A0A562JA96_9FIRM</name>
<protein>
    <submittedName>
        <fullName evidence="1">Uncharacterized protein</fullName>
    </submittedName>
</protein>
<evidence type="ECO:0000313" key="2">
    <source>
        <dbReference type="Proteomes" id="UP000315343"/>
    </source>
</evidence>
<organism evidence="1 2">
    <name type="scientific">Sedimentibacter saalensis</name>
    <dbReference type="NCBI Taxonomy" id="130788"/>
    <lineage>
        <taxon>Bacteria</taxon>
        <taxon>Bacillati</taxon>
        <taxon>Bacillota</taxon>
        <taxon>Tissierellia</taxon>
        <taxon>Sedimentibacter</taxon>
    </lineage>
</organism>
<proteinExistence type="predicted"/>
<evidence type="ECO:0000313" key="1">
    <source>
        <dbReference type="EMBL" id="TWH79805.1"/>
    </source>
</evidence>
<dbReference type="OrthoDB" id="1985683at2"/>
<dbReference type="RefSeq" id="WP_145083110.1">
    <property type="nucleotide sequence ID" value="NZ_DAMBUX010000001.1"/>
</dbReference>
<reference evidence="1 2" key="1">
    <citation type="submission" date="2019-07" db="EMBL/GenBank/DDBJ databases">
        <title>Genomic Encyclopedia of Type Strains, Phase I: the one thousand microbial genomes (KMG-I) project.</title>
        <authorList>
            <person name="Kyrpides N."/>
        </authorList>
    </citation>
    <scope>NUCLEOTIDE SEQUENCE [LARGE SCALE GENOMIC DNA]</scope>
    <source>
        <strain evidence="1 2">DSM 13558</strain>
    </source>
</reference>